<dbReference type="Gene3D" id="2.20.25.90">
    <property type="entry name" value="ADC-like domains"/>
    <property type="match status" value="1"/>
</dbReference>
<dbReference type="GO" id="GO:0016020">
    <property type="term" value="C:membrane"/>
    <property type="evidence" value="ECO:0007669"/>
    <property type="project" value="TreeGrafter"/>
</dbReference>
<dbReference type="InterPro" id="IPR006963">
    <property type="entry name" value="Mopterin_OxRdtase_4Fe-4S_dom"/>
</dbReference>
<evidence type="ECO:0000259" key="6">
    <source>
        <dbReference type="PROSITE" id="PS51669"/>
    </source>
</evidence>
<dbReference type="PANTHER" id="PTHR43105">
    <property type="entry name" value="RESPIRATORY NITRATE REDUCTASE"/>
    <property type="match status" value="1"/>
</dbReference>
<keyword evidence="2" id="KW-0004">4Fe-4S</keyword>
<dbReference type="NCBIfam" id="TIGR01591">
    <property type="entry name" value="Fdh-alpha"/>
    <property type="match status" value="1"/>
</dbReference>
<dbReference type="InterPro" id="IPR006656">
    <property type="entry name" value="Mopterin_OxRdtase"/>
</dbReference>
<dbReference type="InterPro" id="IPR006478">
    <property type="entry name" value="Formate_DH_asu"/>
</dbReference>
<dbReference type="PROSITE" id="PS00551">
    <property type="entry name" value="MOLYBDOPTERIN_PROK_1"/>
    <property type="match status" value="1"/>
</dbReference>
<dbReference type="InterPro" id="IPR027467">
    <property type="entry name" value="MopterinOxRdtase_cofactor_BS"/>
</dbReference>
<dbReference type="Pfam" id="PF01568">
    <property type="entry name" value="Molydop_binding"/>
    <property type="match status" value="1"/>
</dbReference>
<proteinExistence type="inferred from homology"/>
<dbReference type="Gene3D" id="2.40.40.20">
    <property type="match status" value="1"/>
</dbReference>
<dbReference type="OrthoDB" id="23466at2157"/>
<dbReference type="KEGG" id="mten:GWK48_10635"/>
<dbReference type="SUPFAM" id="SSF50692">
    <property type="entry name" value="ADC-like"/>
    <property type="match status" value="1"/>
</dbReference>
<dbReference type="PROSITE" id="PS00932">
    <property type="entry name" value="MOLYBDOPTERIN_PROK_3"/>
    <property type="match status" value="1"/>
</dbReference>
<accession>A0A6N0NY42</accession>
<evidence type="ECO:0000256" key="2">
    <source>
        <dbReference type="ARBA" id="ARBA00022485"/>
    </source>
</evidence>
<dbReference type="GO" id="GO:0015942">
    <property type="term" value="P:formate metabolic process"/>
    <property type="evidence" value="ECO:0007669"/>
    <property type="project" value="InterPro"/>
</dbReference>
<dbReference type="PROSITE" id="PS51669">
    <property type="entry name" value="4FE4S_MOW_BIS_MGD"/>
    <property type="match status" value="1"/>
</dbReference>
<sequence length="658" mass="72891">MKVVKSICPFCGVGCGVELFAEGQFISRISPLQEHVLSRGHLCGKGTLSHEPQYSWDRLIYPLKRVRDDFYRISWEEAITEIYLKLKEVISRYGPGAVAFYGGCQNTLEEVYSMQKLARALGTNNVDSCARVCHEPSALSLKEMVGIGASSISASKIPEMRVVVIAGESLTESHPVLSQYLTQAKINGTKLVVVDPRVTGTSKLSDLHLRLRPGTDVALYNSVGNYLIQHGLFDQQFVEERTSGFDDYSRGVSKYTLEYAERVTGLNRDQIVKFAELIAGKGVIFSWGLGLTQTSGARGVMSYVDLALLTGNVGEAGGVLVFRGQTNVQGSGDLAKPNVFPIGDMTEENAEKLKEVWGFKPPVEPGLTVTQALLRDSKVRAVVLLGFNPAFSMPNRRAVERRLMELDLLVVLDPFMTQTAKFAHYVLPTAVWSEKEGSVSDLDRLVKWRFKAVDPPGEAKGDLEVLAMLGEKFNVKLDADPERVFREMRSVTPIYSGLELDKVKDYSSNSRYPNGEISLYGQGFKTRDGRARFKFYDQGEVKGGLVLITVRNVTRYNTDVWTGRMPGYGGYESSILLNPSDAKGRGIADGDTVKVKSECGEQVFKVRVSQEVTPGTAVTYFHDGKVNYVVCDELDDLSFTPKYKFTSIEVEKVERNPT</sequence>
<evidence type="ECO:0000256" key="1">
    <source>
        <dbReference type="ARBA" id="ARBA00010312"/>
    </source>
</evidence>
<dbReference type="Pfam" id="PF04879">
    <property type="entry name" value="Molybdop_Fe4S4"/>
    <property type="match status" value="1"/>
</dbReference>
<dbReference type="GO" id="GO:0046872">
    <property type="term" value="F:metal ion binding"/>
    <property type="evidence" value="ECO:0007669"/>
    <property type="project" value="UniProtKB-KW"/>
</dbReference>
<evidence type="ECO:0000256" key="3">
    <source>
        <dbReference type="ARBA" id="ARBA00022723"/>
    </source>
</evidence>
<gene>
    <name evidence="7" type="primary">fdhF</name>
    <name evidence="7" type="ORF">GWK48_10635</name>
</gene>
<dbReference type="RefSeq" id="WP_174632135.1">
    <property type="nucleotide sequence ID" value="NZ_CP049074.1"/>
</dbReference>
<dbReference type="InterPro" id="IPR006655">
    <property type="entry name" value="Mopterin_OxRdtase_prok_CS"/>
</dbReference>
<protein>
    <submittedName>
        <fullName evidence="7">Formate dehydrogenase subunit alpha</fullName>
    </submittedName>
</protein>
<dbReference type="GO" id="GO:0008863">
    <property type="term" value="F:formate dehydrogenase (NAD+) activity"/>
    <property type="evidence" value="ECO:0007669"/>
    <property type="project" value="InterPro"/>
</dbReference>
<dbReference type="PANTHER" id="PTHR43105:SF10">
    <property type="entry name" value="NADH-QUINONE OXIDOREDUCTASE SUBUNIT G"/>
    <property type="match status" value="1"/>
</dbReference>
<organism evidence="7 8">
    <name type="scientific">Metallosphaera tengchongensis</name>
    <dbReference type="NCBI Taxonomy" id="1532350"/>
    <lineage>
        <taxon>Archaea</taxon>
        <taxon>Thermoproteota</taxon>
        <taxon>Thermoprotei</taxon>
        <taxon>Sulfolobales</taxon>
        <taxon>Sulfolobaceae</taxon>
        <taxon>Metallosphaera</taxon>
    </lineage>
</organism>
<dbReference type="InterPro" id="IPR006657">
    <property type="entry name" value="MoPterin_dinucl-bd_dom"/>
</dbReference>
<name>A0A6N0NY42_9CREN</name>
<keyword evidence="3" id="KW-0479">Metal-binding</keyword>
<feature type="domain" description="4Fe-4S Mo/W bis-MGD-type" evidence="6">
    <location>
        <begin position="1"/>
        <end position="57"/>
    </location>
</feature>
<dbReference type="GO" id="GO:0051539">
    <property type="term" value="F:4 iron, 4 sulfur cluster binding"/>
    <property type="evidence" value="ECO:0007669"/>
    <property type="project" value="UniProtKB-KW"/>
</dbReference>
<keyword evidence="5" id="KW-0411">Iron-sulfur</keyword>
<comment type="similarity">
    <text evidence="1">Belongs to the prokaryotic molybdopterin-containing oxidoreductase family.</text>
</comment>
<dbReference type="SMART" id="SM00926">
    <property type="entry name" value="Molybdop_Fe4S4"/>
    <property type="match status" value="1"/>
</dbReference>
<evidence type="ECO:0000313" key="8">
    <source>
        <dbReference type="Proteomes" id="UP000509301"/>
    </source>
</evidence>
<keyword evidence="4" id="KW-0408">Iron</keyword>
<dbReference type="EMBL" id="CP049074">
    <property type="protein sequence ID" value="QKR00783.1"/>
    <property type="molecule type" value="Genomic_DNA"/>
</dbReference>
<dbReference type="SUPFAM" id="SSF53706">
    <property type="entry name" value="Formate dehydrogenase/DMSO reductase, domains 1-3"/>
    <property type="match status" value="1"/>
</dbReference>
<dbReference type="AlphaFoldDB" id="A0A6N0NY42"/>
<dbReference type="InterPro" id="IPR050123">
    <property type="entry name" value="Prok_molybdopt-oxidoreductase"/>
</dbReference>
<dbReference type="GeneID" id="55642404"/>
<dbReference type="GO" id="GO:0043546">
    <property type="term" value="F:molybdopterin cofactor binding"/>
    <property type="evidence" value="ECO:0007669"/>
    <property type="project" value="InterPro"/>
</dbReference>
<reference evidence="7 8" key="1">
    <citation type="submission" date="2020-02" db="EMBL/GenBank/DDBJ databases">
        <title>Comparative genome analysis reveals the metabolism and evolution of the thermophilic archaeal genus Metallosphaera.</title>
        <authorList>
            <person name="Jiang C."/>
        </authorList>
    </citation>
    <scope>NUCLEOTIDE SEQUENCE [LARGE SCALE GENOMIC DNA]</scope>
    <source>
        <strain evidence="7 8">Ric-A</strain>
    </source>
</reference>
<evidence type="ECO:0000313" key="7">
    <source>
        <dbReference type="EMBL" id="QKR00783.1"/>
    </source>
</evidence>
<dbReference type="Proteomes" id="UP000509301">
    <property type="component" value="Chromosome"/>
</dbReference>
<dbReference type="Pfam" id="PF00384">
    <property type="entry name" value="Molybdopterin"/>
    <property type="match status" value="1"/>
</dbReference>
<evidence type="ECO:0000256" key="4">
    <source>
        <dbReference type="ARBA" id="ARBA00023004"/>
    </source>
</evidence>
<dbReference type="InterPro" id="IPR009010">
    <property type="entry name" value="Asp_de-COase-like_dom_sf"/>
</dbReference>
<keyword evidence="8" id="KW-1185">Reference proteome</keyword>
<evidence type="ECO:0000256" key="5">
    <source>
        <dbReference type="ARBA" id="ARBA00023014"/>
    </source>
</evidence>
<dbReference type="Gene3D" id="3.40.50.740">
    <property type="match status" value="1"/>
</dbReference>
<dbReference type="Gene3D" id="3.40.228.10">
    <property type="entry name" value="Dimethylsulfoxide Reductase, domain 2"/>
    <property type="match status" value="1"/>
</dbReference>